<evidence type="ECO:0000313" key="13">
    <source>
        <dbReference type="Proteomes" id="UP000197783"/>
    </source>
</evidence>
<dbReference type="NCBIfam" id="TIGR03375">
    <property type="entry name" value="type_I_sec_LssB"/>
    <property type="match status" value="1"/>
</dbReference>
<dbReference type="InterPro" id="IPR036640">
    <property type="entry name" value="ABC1_TM_sf"/>
</dbReference>
<reference evidence="12 13" key="1">
    <citation type="submission" date="2017-03" db="EMBL/GenBank/DDBJ databases">
        <title>Genome sequence of Sphingomonas mucosissima DSM 17494.</title>
        <authorList>
            <person name="Poehlein A."/>
            <person name="Wuebbeler J.H."/>
            <person name="Steinbuechel A."/>
            <person name="Daniel R."/>
        </authorList>
    </citation>
    <scope>NUCLEOTIDE SEQUENCE [LARGE SCALE GENOMIC DNA]</scope>
    <source>
        <strain evidence="12 13">DSM 17494</strain>
    </source>
</reference>
<keyword evidence="2" id="KW-0813">Transport</keyword>
<dbReference type="SUPFAM" id="SSF52540">
    <property type="entry name" value="P-loop containing nucleoside triphosphate hydrolases"/>
    <property type="match status" value="1"/>
</dbReference>
<dbReference type="AlphaFoldDB" id="A0A245ZLS3"/>
<dbReference type="GO" id="GO:0005886">
    <property type="term" value="C:plasma membrane"/>
    <property type="evidence" value="ECO:0007669"/>
    <property type="project" value="UniProtKB-SubCell"/>
</dbReference>
<dbReference type="CDD" id="cd18587">
    <property type="entry name" value="ABC_6TM_LapB_like"/>
    <property type="match status" value="1"/>
</dbReference>
<evidence type="ECO:0000256" key="4">
    <source>
        <dbReference type="ARBA" id="ARBA00022692"/>
    </source>
</evidence>
<name>A0A245ZLS3_9SPHN</name>
<evidence type="ECO:0000256" key="1">
    <source>
        <dbReference type="ARBA" id="ARBA00004651"/>
    </source>
</evidence>
<feature type="transmembrane region" description="Helical" evidence="9">
    <location>
        <begin position="32"/>
        <end position="54"/>
    </location>
</feature>
<feature type="transmembrane region" description="Helical" evidence="9">
    <location>
        <begin position="138"/>
        <end position="163"/>
    </location>
</feature>
<dbReference type="SUPFAM" id="SSF90123">
    <property type="entry name" value="ABC transporter transmembrane region"/>
    <property type="match status" value="1"/>
</dbReference>
<dbReference type="Pfam" id="PF00664">
    <property type="entry name" value="ABC_membrane"/>
    <property type="match status" value="1"/>
</dbReference>
<keyword evidence="4 9" id="KW-0812">Transmembrane</keyword>
<evidence type="ECO:0000256" key="6">
    <source>
        <dbReference type="ARBA" id="ARBA00022840"/>
    </source>
</evidence>
<evidence type="ECO:0000256" key="9">
    <source>
        <dbReference type="SAM" id="Phobius"/>
    </source>
</evidence>
<dbReference type="Gene3D" id="3.40.50.300">
    <property type="entry name" value="P-loop containing nucleotide triphosphate hydrolases"/>
    <property type="match status" value="1"/>
</dbReference>
<feature type="domain" description="ABC transmembrane type-1" evidence="11">
    <location>
        <begin position="32"/>
        <end position="310"/>
    </location>
</feature>
<accession>A0A245ZLS3</accession>
<dbReference type="GO" id="GO:0005524">
    <property type="term" value="F:ATP binding"/>
    <property type="evidence" value="ECO:0007669"/>
    <property type="project" value="UniProtKB-KW"/>
</dbReference>
<dbReference type="FunFam" id="3.40.50.300:FF:000299">
    <property type="entry name" value="ABC transporter ATP-binding protein/permease"/>
    <property type="match status" value="1"/>
</dbReference>
<evidence type="ECO:0000256" key="3">
    <source>
        <dbReference type="ARBA" id="ARBA00022475"/>
    </source>
</evidence>
<evidence type="ECO:0000259" key="11">
    <source>
        <dbReference type="PROSITE" id="PS50929"/>
    </source>
</evidence>
<keyword evidence="7 9" id="KW-1133">Transmembrane helix</keyword>
<sequence length="575" mass="61961">MSDHTLVPDPKPRFAPWLLEPMIENKQTYLKVAAAAVLINVFALVTSLFSMVIYDRVIPNNAMSSLVALSIGFAVVIIFDFVLKMLRSYFVDIAGADIDYQVGERVFRKLLAIRLDHKKGSTGALAGLMRELEALRDFFASATMTALVDFPFLILTVAVIWAIGGKVVIVLLVIIPVVLLTAWASNPALERLTARTMREGLSKQSVLVETIGGMETVKASGAGPMLTKRWLGAVQQQSESSLRQRLISSIAITVAGSASTVSYAAVVIVGVNLIAARELTSGGLIACSLLAGRAIAPLAQITQLLARLSATRTAYRQINAMMEQPSEGPAGEPLRIAALAGKIEFRNVTFRYPGAAEPALQGVSFTVEPGERVALLGRVGSGKSTITRLILGLYPPEDGLVMVDGTDLRQIDPATVRAQMGVAMQDSVLMTGSVRENIMLGRPGIDDAEMLRASALSGTHQFMGQIANGYDLKLADRGEGLSGGQRQSIAIARALAGKPQMLVFDEPSASMDTQTEQGLIERLQNEVQGRTMILVTHRPPLLQLVQRIIVMERGRIAMDGPRDKVLQQLTRPKVA</sequence>
<dbReference type="RefSeq" id="WP_088333412.1">
    <property type="nucleotide sequence ID" value="NZ_NBBJ01000002.1"/>
</dbReference>
<dbReference type="Pfam" id="PF00005">
    <property type="entry name" value="ABC_tran"/>
    <property type="match status" value="1"/>
</dbReference>
<dbReference type="Proteomes" id="UP000197783">
    <property type="component" value="Unassembled WGS sequence"/>
</dbReference>
<dbReference type="EMBL" id="NBBJ01000002">
    <property type="protein sequence ID" value="OWK30699.1"/>
    <property type="molecule type" value="Genomic_DNA"/>
</dbReference>
<protein>
    <submittedName>
        <fullName evidence="12">Toxin RTX-I translocation ATP-binding protein</fullName>
    </submittedName>
</protein>
<dbReference type="GO" id="GO:0034040">
    <property type="term" value="F:ATPase-coupled lipid transmembrane transporter activity"/>
    <property type="evidence" value="ECO:0007669"/>
    <property type="project" value="TreeGrafter"/>
</dbReference>
<dbReference type="PANTHER" id="PTHR24221">
    <property type="entry name" value="ATP-BINDING CASSETTE SUB-FAMILY B"/>
    <property type="match status" value="1"/>
</dbReference>
<dbReference type="InterPro" id="IPR017750">
    <property type="entry name" value="ATPase_T1SS"/>
</dbReference>
<dbReference type="PANTHER" id="PTHR24221:SF248">
    <property type="entry name" value="ABC TRANSPORTER TRANSMEMBRANE REGION"/>
    <property type="match status" value="1"/>
</dbReference>
<dbReference type="PROSITE" id="PS50893">
    <property type="entry name" value="ABC_TRANSPORTER_2"/>
    <property type="match status" value="1"/>
</dbReference>
<proteinExistence type="predicted"/>
<keyword evidence="6 12" id="KW-0067">ATP-binding</keyword>
<evidence type="ECO:0000256" key="5">
    <source>
        <dbReference type="ARBA" id="ARBA00022741"/>
    </source>
</evidence>
<dbReference type="Gene3D" id="1.20.1560.10">
    <property type="entry name" value="ABC transporter type 1, transmembrane domain"/>
    <property type="match status" value="1"/>
</dbReference>
<dbReference type="InterPro" id="IPR003439">
    <property type="entry name" value="ABC_transporter-like_ATP-bd"/>
</dbReference>
<comment type="caution">
    <text evidence="12">The sequence shown here is derived from an EMBL/GenBank/DDBJ whole genome shotgun (WGS) entry which is preliminary data.</text>
</comment>
<feature type="domain" description="ABC transporter" evidence="10">
    <location>
        <begin position="343"/>
        <end position="575"/>
    </location>
</feature>
<evidence type="ECO:0000259" key="10">
    <source>
        <dbReference type="PROSITE" id="PS50893"/>
    </source>
</evidence>
<dbReference type="SMART" id="SM00382">
    <property type="entry name" value="AAA"/>
    <property type="match status" value="1"/>
</dbReference>
<keyword evidence="8 9" id="KW-0472">Membrane</keyword>
<comment type="subcellular location">
    <subcellularLocation>
        <location evidence="1">Cell membrane</location>
        <topology evidence="1">Multi-pass membrane protein</topology>
    </subcellularLocation>
</comment>
<dbReference type="InterPro" id="IPR039421">
    <property type="entry name" value="Type_1_exporter"/>
</dbReference>
<dbReference type="InterPro" id="IPR003593">
    <property type="entry name" value="AAA+_ATPase"/>
</dbReference>
<keyword evidence="5" id="KW-0547">Nucleotide-binding</keyword>
<feature type="transmembrane region" description="Helical" evidence="9">
    <location>
        <begin position="66"/>
        <end position="83"/>
    </location>
</feature>
<evidence type="ECO:0000256" key="7">
    <source>
        <dbReference type="ARBA" id="ARBA00022989"/>
    </source>
</evidence>
<dbReference type="OrthoDB" id="9787557at2"/>
<dbReference type="GO" id="GO:0016887">
    <property type="term" value="F:ATP hydrolysis activity"/>
    <property type="evidence" value="ECO:0007669"/>
    <property type="project" value="InterPro"/>
</dbReference>
<evidence type="ECO:0000256" key="8">
    <source>
        <dbReference type="ARBA" id="ARBA00023136"/>
    </source>
</evidence>
<keyword evidence="13" id="KW-1185">Reference proteome</keyword>
<feature type="transmembrane region" description="Helical" evidence="9">
    <location>
        <begin position="169"/>
        <end position="189"/>
    </location>
</feature>
<gene>
    <name evidence="12" type="primary">apxIB</name>
    <name evidence="12" type="ORF">SPMU_16880</name>
</gene>
<evidence type="ECO:0000313" key="12">
    <source>
        <dbReference type="EMBL" id="OWK30699.1"/>
    </source>
</evidence>
<dbReference type="PROSITE" id="PS50929">
    <property type="entry name" value="ABC_TM1F"/>
    <property type="match status" value="1"/>
</dbReference>
<keyword evidence="3" id="KW-1003">Cell membrane</keyword>
<dbReference type="InterPro" id="IPR011527">
    <property type="entry name" value="ABC1_TM_dom"/>
</dbReference>
<dbReference type="GO" id="GO:0140359">
    <property type="term" value="F:ABC-type transporter activity"/>
    <property type="evidence" value="ECO:0007669"/>
    <property type="project" value="InterPro"/>
</dbReference>
<dbReference type="InterPro" id="IPR027417">
    <property type="entry name" value="P-loop_NTPase"/>
</dbReference>
<evidence type="ECO:0000256" key="2">
    <source>
        <dbReference type="ARBA" id="ARBA00022448"/>
    </source>
</evidence>
<organism evidence="12 13">
    <name type="scientific">Sphingomonas mucosissima</name>
    <dbReference type="NCBI Taxonomy" id="370959"/>
    <lineage>
        <taxon>Bacteria</taxon>
        <taxon>Pseudomonadati</taxon>
        <taxon>Pseudomonadota</taxon>
        <taxon>Alphaproteobacteria</taxon>
        <taxon>Sphingomonadales</taxon>
        <taxon>Sphingomonadaceae</taxon>
        <taxon>Sphingomonas</taxon>
    </lineage>
</organism>